<dbReference type="InterPro" id="IPR046773">
    <property type="entry name" value="DOCKER_Lobe_C"/>
</dbReference>
<dbReference type="Gene3D" id="2.60.40.150">
    <property type="entry name" value="C2 domain"/>
    <property type="match status" value="1"/>
</dbReference>
<dbReference type="OMA" id="TFYHLGC"/>
<dbReference type="Pfam" id="PF20422">
    <property type="entry name" value="DHR-2_Lobe_B"/>
    <property type="match status" value="1"/>
</dbReference>
<dbReference type="Gene3D" id="1.25.40.410">
    <property type="match status" value="1"/>
</dbReference>
<evidence type="ECO:0000259" key="5">
    <source>
        <dbReference type="PROSITE" id="PS51650"/>
    </source>
</evidence>
<dbReference type="PANTHER" id="PTHR23317">
    <property type="entry name" value="DEDICATOR OF CYTOKINESIS DOCK"/>
    <property type="match status" value="1"/>
</dbReference>
<dbReference type="GO" id="GO:0007264">
    <property type="term" value="P:small GTPase-mediated signal transduction"/>
    <property type="evidence" value="ECO:0007669"/>
    <property type="project" value="InterPro"/>
</dbReference>
<accession>A0A336MD28</accession>
<sequence>MQRAFTQKLSKQHATDVRKNVANHIIPTETSSIGSSVSLNELIEPLDFEEFLQQHQNAIYRDPLRSILDFPLNDIQVNLIERKLRTVNYVLPNEDLNTLPHYVQHCIGAFTRPFKVVEFSQRHHSSSNGSRNRLERAVSVYHQEFEIDQEYDLSSLDETLVYQSESCTPSSRQSIASLSSVSTLVSSTDTLTPRGSWASFDLRSSANDPLIDGILERVQPENIDQINEGKRLEDRQENLFHLYPDLDVEDAIERRPPAKMPHEHVGNRIFVKCHQLKLELEFEPIFAQMALYDAKEKRKLSENFYFDLNSEQLNKMLLSHIQYADPSSKARGGIFEISHPSNDLFLVIKLEKVLQADSIEVYLKDREDKEKYIDKLKSSAADYCERLGKYRQPFAWTGIYLNNIFNGESYDEGKSERDSIGSSISSNSLDRKSSTSSFEQLKKRAVDMGTLSRRGSLERSRTEKRRSWSAEDFANCVENFRPICITVSSFFKQEPEKMRDEELFKFLPELKRPTSVVKRYKCIPGSIKLEITPFPEVKNCLTPELAKVKPFSDENIRPIKEILEFPIAPIFNPHYAYRNLLYISPKELNFTAARAGQSARNIAIRIQLMAGEKPSDALPLIFGKSSCPEFSTEAYTAVTYHNKCPVFYDEIKISLPAELRQNHHILFTIFHISCQKKELEPKSVETPIGYTWLPILTDGRLNIGEHNLPVMVEEPPPNYSYIPPVQLPGTKWLDNHRPVFSVTVDASTSIHTLDPYLDKFFSLCECLETRKIPPHIGESNIEKEFKKALANLKEAETVQLVKNLQMVFDKLIELFVTTFKVGGQILSLAPIIFESICQLLEKLSTLSHEQYGRLGLVSTYIQFQCKIPHPLDPKGSGTVKDGEEFGRSSSNPDLYFASVLSGKTVDRTTSMRSDYSPTGLGPKDGVIRLLHEELALHWVVASGAAATLSLTNSWMLFELMVKSMIEHLHITNQLNSNRKTRFPHSFTDDISTLVNLITTKIIGYHSTDPKLATSINASLAFCMFDLLSIMDRGFVFCLIKIYYKLMTSKNTSIPDLIHYKVDFLRILCSHEHIVALNLPYGTPFTTISACSSPTPSITSSNSGNSFPNSDKALYADLSSEYRAQHFLIGLMLGELIGVMELSNSDLHGQAIRAIRDLLASHDSDPRLTDAEAKARVAVLYLPLLGIVMDIIPQLHSYLPEDHDRMHTIGLLEDYQGPTGVVSDTISPEVAYAISGSRMYNFVQEPIKTKVPLSSMNTRHLLACYLWVIKNIEKTVLNKWISGLSPHRLYQMLQVLNICIPCFEYKGRKKPTVRRAQTQSFRKTPDMKEKLEEYIRGTGSARTELMNRRKEKNSTEKYRFKKDQMPYRTVFYDYQVKAAENDLESNQYIDGTLATEVSLTILDTLELITQVAFNTEVHTSILSTVMKVLLHALSRNQSVQALQNLFATQRSIVYKSHNILFDDESDNCADLCLLLLKHCGSQLPSVRSQAAASLYLLMRQTFEIGSNFPRVKMQITLSLSSLVGTSSTFSEDSLRKALKTILVYAETDSDVQDTTFPEQVQDLLFNLHMILSDTVKMKEYSQDVEMLIDLMNRIAKGYQNSPDLRLTWLENMAKKHIERSNYTEAAMCYIHSASLVAEYLSMLDSQNHLPIGAVSFTQISPNTLMESAVSDDVITPGDDGIFLGNRFTETGLKTLLEEAANSLQIAGMYEAMNDVYRVLIPIHEASREFQKLSKIHGKLQEAFNRISQLSGKRLFGTYFRVGFYGSRFGDLDQQEFIYKEPTLTKLSEIFSRLQSFYSERFGQDVVHIIKDSNTVEVGTLDPDKAYIQITYVEPYFETYELRQRETYFERNFNIKRFIFATPFTKSGKAHGELNEQYKRKTILTTSEYFPYVKTRIKVVARESIILEPIEVAIEDIQKKTVELAQAINQEPADPKILQMVLQGCIGTQVNQGPLEMALTFLQNISDGTTIPTKHQNKLRLCFKDFSKKCHDALKKNKGLIQADQKDYQRELERNYVKFTERLTPLITITPMQTAGLINSIASKNNKFTPLRW</sequence>
<dbReference type="Pfam" id="PF14429">
    <property type="entry name" value="DOCK-C2"/>
    <property type="match status" value="1"/>
</dbReference>
<dbReference type="Pfam" id="PF11878">
    <property type="entry name" value="DOCK_C-D_N"/>
    <property type="match status" value="1"/>
</dbReference>
<dbReference type="InterPro" id="IPR046769">
    <property type="entry name" value="DOCKER_Lobe_A"/>
</dbReference>
<evidence type="ECO:0000256" key="4">
    <source>
        <dbReference type="SAM" id="MobiDB-lite"/>
    </source>
</evidence>
<dbReference type="GO" id="GO:0005085">
    <property type="term" value="F:guanyl-nucleotide exchange factor activity"/>
    <property type="evidence" value="ECO:0007669"/>
    <property type="project" value="UniProtKB-KW"/>
</dbReference>
<dbReference type="InterPro" id="IPR046770">
    <property type="entry name" value="DOCKER_Lobe_B"/>
</dbReference>
<dbReference type="InterPro" id="IPR043162">
    <property type="entry name" value="DOCK_C_lobe_C"/>
</dbReference>
<feature type="domain" description="DOCKER" evidence="6">
    <location>
        <begin position="1595"/>
        <end position="2030"/>
    </location>
</feature>
<dbReference type="InterPro" id="IPR037808">
    <property type="entry name" value="C2_Dock-C"/>
</dbReference>
<dbReference type="Pfam" id="PF20421">
    <property type="entry name" value="DHR-2_Lobe_C"/>
    <property type="match status" value="1"/>
</dbReference>
<keyword evidence="1" id="KW-0597">Phosphoprotein</keyword>
<keyword evidence="2" id="KW-0344">Guanine-nucleotide releasing factor</keyword>
<dbReference type="FunFam" id="1.25.40.410:FF:000002">
    <property type="entry name" value="Dedicator of cytokinesis protein 7"/>
    <property type="match status" value="1"/>
</dbReference>
<dbReference type="InterPro" id="IPR027007">
    <property type="entry name" value="C2_DOCK-type_domain"/>
</dbReference>
<evidence type="ECO:0000313" key="7">
    <source>
        <dbReference type="EMBL" id="SSX28136.1"/>
    </source>
</evidence>
<evidence type="ECO:0000256" key="1">
    <source>
        <dbReference type="ARBA" id="ARBA00022553"/>
    </source>
</evidence>
<dbReference type="PANTHER" id="PTHR23317:SF76">
    <property type="entry name" value="LD20667P"/>
    <property type="match status" value="1"/>
</dbReference>
<protein>
    <submittedName>
        <fullName evidence="7">CSON015225 protein</fullName>
    </submittedName>
</protein>
<organism evidence="7">
    <name type="scientific">Culicoides sonorensis</name>
    <name type="common">Biting midge</name>
    <dbReference type="NCBI Taxonomy" id="179676"/>
    <lineage>
        <taxon>Eukaryota</taxon>
        <taxon>Metazoa</taxon>
        <taxon>Ecdysozoa</taxon>
        <taxon>Arthropoda</taxon>
        <taxon>Hexapoda</taxon>
        <taxon>Insecta</taxon>
        <taxon>Pterygota</taxon>
        <taxon>Neoptera</taxon>
        <taxon>Endopterygota</taxon>
        <taxon>Diptera</taxon>
        <taxon>Nematocera</taxon>
        <taxon>Chironomoidea</taxon>
        <taxon>Ceratopogonidae</taxon>
        <taxon>Ceratopogoninae</taxon>
        <taxon>Culicoides</taxon>
        <taxon>Monoculicoides</taxon>
    </lineage>
</organism>
<dbReference type="PROSITE" id="PS51650">
    <property type="entry name" value="C2_DOCK"/>
    <property type="match status" value="1"/>
</dbReference>
<name>A0A336MD28_CULSO</name>
<gene>
    <name evidence="7" type="primary">CSON015225</name>
</gene>
<evidence type="ECO:0000256" key="3">
    <source>
        <dbReference type="PROSITE-ProRule" id="PRU00983"/>
    </source>
</evidence>
<dbReference type="Pfam" id="PF06920">
    <property type="entry name" value="DHR-2_Lobe_A"/>
    <property type="match status" value="1"/>
</dbReference>
<dbReference type="InterPro" id="IPR035892">
    <property type="entry name" value="C2_domain_sf"/>
</dbReference>
<dbReference type="VEuPathDB" id="VectorBase:CSON015225"/>
<evidence type="ECO:0000259" key="6">
    <source>
        <dbReference type="PROSITE" id="PS51651"/>
    </source>
</evidence>
<dbReference type="Gene3D" id="1.20.58.740">
    <property type="match status" value="1"/>
</dbReference>
<comment type="similarity">
    <text evidence="3">Belongs to the DOCK family.</text>
</comment>
<dbReference type="CDD" id="cd08696">
    <property type="entry name" value="C2_Dock-C"/>
    <property type="match status" value="1"/>
</dbReference>
<feature type="region of interest" description="Disordered" evidence="4">
    <location>
        <begin position="416"/>
        <end position="439"/>
    </location>
</feature>
<dbReference type="InterPro" id="IPR021816">
    <property type="entry name" value="DOCK_C/D_N"/>
</dbReference>
<evidence type="ECO:0000256" key="2">
    <source>
        <dbReference type="ARBA" id="ARBA00022658"/>
    </source>
</evidence>
<reference evidence="7" key="1">
    <citation type="submission" date="2018-07" db="EMBL/GenBank/DDBJ databases">
        <authorList>
            <person name="Quirk P.G."/>
            <person name="Krulwich T.A."/>
        </authorList>
    </citation>
    <scope>NUCLEOTIDE SEQUENCE</scope>
</reference>
<dbReference type="InterPro" id="IPR026791">
    <property type="entry name" value="DOCK"/>
</dbReference>
<feature type="domain" description="C2 DOCK-type" evidence="5">
    <location>
        <begin position="578"/>
        <end position="747"/>
    </location>
</feature>
<dbReference type="EMBL" id="UFQT01000942">
    <property type="protein sequence ID" value="SSX28136.1"/>
    <property type="molecule type" value="Genomic_DNA"/>
</dbReference>
<dbReference type="InterPro" id="IPR043161">
    <property type="entry name" value="DOCK_C_lobe_A"/>
</dbReference>
<dbReference type="PROSITE" id="PS51651">
    <property type="entry name" value="DOCKER"/>
    <property type="match status" value="1"/>
</dbReference>
<dbReference type="InterPro" id="IPR027357">
    <property type="entry name" value="DOCKER_dom"/>
</dbReference>
<dbReference type="FunFam" id="1.20.58.740:FF:000002">
    <property type="entry name" value="Dedicator of cytokinesis protein 7"/>
    <property type="match status" value="1"/>
</dbReference>
<proteinExistence type="inferred from homology"/>